<reference evidence="2 3" key="1">
    <citation type="submission" date="2014-02" db="EMBL/GenBank/DDBJ databases">
        <title>The genome sequence of Colletotrichum nymphaeae SA-01.</title>
        <authorList>
            <person name="Baroncelli R."/>
            <person name="Thon M.R."/>
        </authorList>
    </citation>
    <scope>NUCLEOTIDE SEQUENCE [LARGE SCALE GENOMIC DNA]</scope>
    <source>
        <strain evidence="2 3">SA-01</strain>
    </source>
</reference>
<organism evidence="2 3">
    <name type="scientific">Colletotrichum nymphaeae SA-01</name>
    <dbReference type="NCBI Taxonomy" id="1460502"/>
    <lineage>
        <taxon>Eukaryota</taxon>
        <taxon>Fungi</taxon>
        <taxon>Dikarya</taxon>
        <taxon>Ascomycota</taxon>
        <taxon>Pezizomycotina</taxon>
        <taxon>Sordariomycetes</taxon>
        <taxon>Hypocreomycetidae</taxon>
        <taxon>Glomerellales</taxon>
        <taxon>Glomerellaceae</taxon>
        <taxon>Colletotrichum</taxon>
        <taxon>Colletotrichum acutatum species complex</taxon>
    </lineage>
</organism>
<feature type="compositionally biased region" description="Low complexity" evidence="1">
    <location>
        <begin position="25"/>
        <end position="38"/>
    </location>
</feature>
<sequence length="118" mass="11696">MAKVPRLSTTRPTAATVVGKRAEARSAAPAAAPADASAVSGTGPARNGYSLRRWLGQSDADDPWTPRGVVETGGGGGGDGGGEVTGVAVAVATAASAKHPGMCDRVYVLSKANRLPPT</sequence>
<gene>
    <name evidence="2" type="ORF">CNYM01_12052</name>
</gene>
<dbReference type="EMBL" id="JEMN01001711">
    <property type="protein sequence ID" value="KXH28737.1"/>
    <property type="molecule type" value="Genomic_DNA"/>
</dbReference>
<evidence type="ECO:0000313" key="3">
    <source>
        <dbReference type="Proteomes" id="UP000070054"/>
    </source>
</evidence>
<evidence type="ECO:0000256" key="1">
    <source>
        <dbReference type="SAM" id="MobiDB-lite"/>
    </source>
</evidence>
<feature type="compositionally biased region" description="Gly residues" evidence="1">
    <location>
        <begin position="71"/>
        <end position="81"/>
    </location>
</feature>
<evidence type="ECO:0000313" key="2">
    <source>
        <dbReference type="EMBL" id="KXH28737.1"/>
    </source>
</evidence>
<proteinExistence type="predicted"/>
<name>A0A135RYZ9_9PEZI</name>
<keyword evidence="3" id="KW-1185">Reference proteome</keyword>
<accession>A0A135RYZ9</accession>
<dbReference type="AlphaFoldDB" id="A0A135RYZ9"/>
<dbReference type="Proteomes" id="UP000070054">
    <property type="component" value="Unassembled WGS sequence"/>
</dbReference>
<comment type="caution">
    <text evidence="2">The sequence shown here is derived from an EMBL/GenBank/DDBJ whole genome shotgun (WGS) entry which is preliminary data.</text>
</comment>
<feature type="region of interest" description="Disordered" evidence="1">
    <location>
        <begin position="1"/>
        <end position="81"/>
    </location>
</feature>
<protein>
    <submittedName>
        <fullName evidence="2">Uncharacterized protein</fullName>
    </submittedName>
</protein>